<dbReference type="EMBL" id="VDCQ01000012">
    <property type="protein sequence ID" value="TNJ66233.1"/>
    <property type="molecule type" value="Genomic_DNA"/>
</dbReference>
<keyword evidence="8 9" id="KW-0472">Membrane</keyword>
<evidence type="ECO:0000256" key="3">
    <source>
        <dbReference type="ARBA" id="ARBA00022475"/>
    </source>
</evidence>
<organism evidence="11 12">
    <name type="scientific">Paenibacillus hemerocallicola</name>
    <dbReference type="NCBI Taxonomy" id="1172614"/>
    <lineage>
        <taxon>Bacteria</taxon>
        <taxon>Bacillati</taxon>
        <taxon>Bacillota</taxon>
        <taxon>Bacilli</taxon>
        <taxon>Bacillales</taxon>
        <taxon>Paenibacillaceae</taxon>
        <taxon>Paenibacillus</taxon>
    </lineage>
</organism>
<keyword evidence="7 9" id="KW-0811">Translocation</keyword>
<dbReference type="RefSeq" id="WP_139602285.1">
    <property type="nucleotide sequence ID" value="NZ_VDCQ01000012.1"/>
</dbReference>
<dbReference type="InterPro" id="IPR003369">
    <property type="entry name" value="TatA/B/E"/>
</dbReference>
<evidence type="ECO:0000256" key="2">
    <source>
        <dbReference type="ARBA" id="ARBA00022448"/>
    </source>
</evidence>
<evidence type="ECO:0000256" key="9">
    <source>
        <dbReference type="HAMAP-Rule" id="MF_00236"/>
    </source>
</evidence>
<protein>
    <recommendedName>
        <fullName evidence="9">Sec-independent protein translocase protein TatA</fullName>
    </recommendedName>
</protein>
<comment type="function">
    <text evidence="9">Part of the twin-arginine translocation (Tat) system that transports large folded proteins containing a characteristic twin-arginine motif in their signal peptide across membranes. TatA could form the protein-conducting channel of the Tat system.</text>
</comment>
<dbReference type="PRINTS" id="PR01506">
    <property type="entry name" value="TATBPROTEIN"/>
</dbReference>
<sequence>MPFNIGWTGLILIVLIALLLFGPSKLPQLGRAIGDTMREFRKGSRQMIAEAEESNAVESKKETERKSVN</sequence>
<dbReference type="Proteomes" id="UP000307943">
    <property type="component" value="Unassembled WGS sequence"/>
</dbReference>
<keyword evidence="4 9" id="KW-0812">Transmembrane</keyword>
<dbReference type="GO" id="GO:0033281">
    <property type="term" value="C:TAT protein transport complex"/>
    <property type="evidence" value="ECO:0007669"/>
    <property type="project" value="UniProtKB-UniRule"/>
</dbReference>
<dbReference type="PANTHER" id="PTHR42982">
    <property type="entry name" value="SEC-INDEPENDENT PROTEIN TRANSLOCASE PROTEIN TATA"/>
    <property type="match status" value="1"/>
</dbReference>
<proteinExistence type="inferred from homology"/>
<reference evidence="11 12" key="1">
    <citation type="submission" date="2019-05" db="EMBL/GenBank/DDBJ databases">
        <title>We sequenced the genome of Paenibacillus hemerocallicola KCTC 33185 for further insight into its adaptation and study the phylogeny of Paenibacillus.</title>
        <authorList>
            <person name="Narsing Rao M.P."/>
        </authorList>
    </citation>
    <scope>NUCLEOTIDE SEQUENCE [LARGE SCALE GENOMIC DNA]</scope>
    <source>
        <strain evidence="11 12">KCTC 33185</strain>
    </source>
</reference>
<keyword evidence="6 9" id="KW-1133">Transmembrane helix</keyword>
<feature type="region of interest" description="Disordered" evidence="10">
    <location>
        <begin position="49"/>
        <end position="69"/>
    </location>
</feature>
<keyword evidence="2 9" id="KW-0813">Transport</keyword>
<keyword evidence="5 9" id="KW-0653">Protein transport</keyword>
<dbReference type="InterPro" id="IPR006312">
    <property type="entry name" value="TatA/E"/>
</dbReference>
<dbReference type="GO" id="GO:0043953">
    <property type="term" value="P:protein transport by the Tat complex"/>
    <property type="evidence" value="ECO:0007669"/>
    <property type="project" value="UniProtKB-UniRule"/>
</dbReference>
<gene>
    <name evidence="9 11" type="primary">tatA</name>
    <name evidence="11" type="ORF">FE784_11200</name>
</gene>
<dbReference type="HAMAP" id="MF_00236">
    <property type="entry name" value="TatA_E"/>
    <property type="match status" value="1"/>
</dbReference>
<evidence type="ECO:0000256" key="7">
    <source>
        <dbReference type="ARBA" id="ARBA00023010"/>
    </source>
</evidence>
<dbReference type="OrthoDB" id="9800908at2"/>
<evidence type="ECO:0000256" key="4">
    <source>
        <dbReference type="ARBA" id="ARBA00022692"/>
    </source>
</evidence>
<comment type="subcellular location">
    <subcellularLocation>
        <location evidence="1 9">Cell membrane</location>
        <topology evidence="1 9">Single-pass membrane protein</topology>
    </subcellularLocation>
</comment>
<dbReference type="AlphaFoldDB" id="A0A5C4TAZ2"/>
<evidence type="ECO:0000256" key="5">
    <source>
        <dbReference type="ARBA" id="ARBA00022927"/>
    </source>
</evidence>
<keyword evidence="3 9" id="KW-1003">Cell membrane</keyword>
<evidence type="ECO:0000256" key="1">
    <source>
        <dbReference type="ARBA" id="ARBA00004162"/>
    </source>
</evidence>
<accession>A0A5C4TAZ2</accession>
<evidence type="ECO:0000256" key="6">
    <source>
        <dbReference type="ARBA" id="ARBA00022989"/>
    </source>
</evidence>
<comment type="subunit">
    <text evidence="9">Forms a complex with TatC.</text>
</comment>
<dbReference type="NCBIfam" id="NF011430">
    <property type="entry name" value="PRK14861.1"/>
    <property type="match status" value="1"/>
</dbReference>
<evidence type="ECO:0000313" key="11">
    <source>
        <dbReference type="EMBL" id="TNJ66233.1"/>
    </source>
</evidence>
<dbReference type="NCBIfam" id="TIGR01411">
    <property type="entry name" value="tatAE"/>
    <property type="match status" value="1"/>
</dbReference>
<evidence type="ECO:0000313" key="12">
    <source>
        <dbReference type="Proteomes" id="UP000307943"/>
    </source>
</evidence>
<name>A0A5C4TAZ2_9BACL</name>
<dbReference type="Gene3D" id="1.20.5.3310">
    <property type="match status" value="1"/>
</dbReference>
<dbReference type="GO" id="GO:0008320">
    <property type="term" value="F:protein transmembrane transporter activity"/>
    <property type="evidence" value="ECO:0007669"/>
    <property type="project" value="UniProtKB-UniRule"/>
</dbReference>
<keyword evidence="12" id="KW-1185">Reference proteome</keyword>
<dbReference type="PANTHER" id="PTHR42982:SF1">
    <property type="entry name" value="SEC-INDEPENDENT PROTEIN TRANSLOCASE PROTEIN TATA"/>
    <property type="match status" value="1"/>
</dbReference>
<evidence type="ECO:0000256" key="10">
    <source>
        <dbReference type="SAM" id="MobiDB-lite"/>
    </source>
</evidence>
<comment type="caution">
    <text evidence="11">The sequence shown here is derived from an EMBL/GenBank/DDBJ whole genome shotgun (WGS) entry which is preliminary data.</text>
</comment>
<dbReference type="Pfam" id="PF02416">
    <property type="entry name" value="TatA_B_E"/>
    <property type="match status" value="1"/>
</dbReference>
<evidence type="ECO:0000256" key="8">
    <source>
        <dbReference type="ARBA" id="ARBA00023136"/>
    </source>
</evidence>
<comment type="similarity">
    <text evidence="9">Belongs to the TatA/E family.</text>
</comment>
<feature type="compositionally biased region" description="Basic and acidic residues" evidence="10">
    <location>
        <begin position="58"/>
        <end position="69"/>
    </location>
</feature>